<evidence type="ECO:0000256" key="9">
    <source>
        <dbReference type="SAM" id="SignalP"/>
    </source>
</evidence>
<comment type="caution">
    <text evidence="14">The sequence shown here is derived from an EMBL/GenBank/DDBJ whole genome shotgun (WGS) entry which is preliminary data.</text>
</comment>
<evidence type="ECO:0000256" key="2">
    <source>
        <dbReference type="ARBA" id="ARBA00008017"/>
    </source>
</evidence>
<proteinExistence type="inferred from homology"/>
<feature type="transmembrane region" description="Helical" evidence="8">
    <location>
        <begin position="340"/>
        <end position="368"/>
    </location>
</feature>
<protein>
    <submittedName>
        <fullName evidence="14">Mechanosensitive ion channel</fullName>
    </submittedName>
</protein>
<dbReference type="PANTHER" id="PTHR30460">
    <property type="entry name" value="MODERATE CONDUCTANCE MECHANOSENSITIVE CHANNEL YBIO"/>
    <property type="match status" value="1"/>
</dbReference>
<keyword evidence="4 8" id="KW-0812">Transmembrane</keyword>
<evidence type="ECO:0000259" key="10">
    <source>
        <dbReference type="Pfam" id="PF00924"/>
    </source>
</evidence>
<feature type="region of interest" description="Disordered" evidence="7">
    <location>
        <begin position="690"/>
        <end position="747"/>
    </location>
</feature>
<dbReference type="Gene3D" id="2.30.30.60">
    <property type="match status" value="1"/>
</dbReference>
<dbReference type="InterPro" id="IPR045276">
    <property type="entry name" value="YbiO_bact"/>
</dbReference>
<keyword evidence="9" id="KW-0732">Signal</keyword>
<feature type="transmembrane region" description="Helical" evidence="8">
    <location>
        <begin position="389"/>
        <end position="416"/>
    </location>
</feature>
<keyword evidence="3" id="KW-1003">Cell membrane</keyword>
<feature type="transmembrane region" description="Helical" evidence="8">
    <location>
        <begin position="194"/>
        <end position="213"/>
    </location>
</feature>
<evidence type="ECO:0000313" key="14">
    <source>
        <dbReference type="EMBL" id="MCT7375025.1"/>
    </source>
</evidence>
<feature type="transmembrane region" description="Helical" evidence="8">
    <location>
        <begin position="316"/>
        <end position="334"/>
    </location>
</feature>
<dbReference type="Pfam" id="PF25392">
    <property type="entry name" value="MS_channel_TM1"/>
    <property type="match status" value="1"/>
</dbReference>
<dbReference type="Gene3D" id="1.10.287.1260">
    <property type="match status" value="1"/>
</dbReference>
<dbReference type="Pfam" id="PF21088">
    <property type="entry name" value="MS_channel_1st"/>
    <property type="match status" value="1"/>
</dbReference>
<dbReference type="InterPro" id="IPR057485">
    <property type="entry name" value="YbiO-like_TM1"/>
</dbReference>
<dbReference type="PANTHER" id="PTHR30460:SF0">
    <property type="entry name" value="MODERATE CONDUCTANCE MECHANOSENSITIVE CHANNEL YBIO"/>
    <property type="match status" value="1"/>
</dbReference>
<evidence type="ECO:0000256" key="4">
    <source>
        <dbReference type="ARBA" id="ARBA00022692"/>
    </source>
</evidence>
<dbReference type="InterPro" id="IPR010920">
    <property type="entry name" value="LSM_dom_sf"/>
</dbReference>
<accession>A0ABT2LKB0</accession>
<feature type="domain" description="Mechanosensitive ion channel MscS C-terminal" evidence="11">
    <location>
        <begin position="597"/>
        <end position="682"/>
    </location>
</feature>
<dbReference type="InterPro" id="IPR011066">
    <property type="entry name" value="MscS_channel_C_sf"/>
</dbReference>
<feature type="transmembrane region" description="Helical" evidence="8">
    <location>
        <begin position="233"/>
        <end position="254"/>
    </location>
</feature>
<dbReference type="InterPro" id="IPR011014">
    <property type="entry name" value="MscS_channel_TM-2"/>
</dbReference>
<keyword evidence="5 8" id="KW-1133">Transmembrane helix</keyword>
<evidence type="ECO:0000256" key="7">
    <source>
        <dbReference type="SAM" id="MobiDB-lite"/>
    </source>
</evidence>
<dbReference type="RefSeq" id="WP_260901681.1">
    <property type="nucleotide sequence ID" value="NZ_JAOCZP010000002.1"/>
</dbReference>
<name>A0ABT2LKB0_9HYPH</name>
<dbReference type="SUPFAM" id="SSF50182">
    <property type="entry name" value="Sm-like ribonucleoproteins"/>
    <property type="match status" value="1"/>
</dbReference>
<gene>
    <name evidence="14" type="ORF">N5A92_08235</name>
</gene>
<dbReference type="EMBL" id="JAOCZP010000002">
    <property type="protein sequence ID" value="MCT7375025.1"/>
    <property type="molecule type" value="Genomic_DNA"/>
</dbReference>
<evidence type="ECO:0000256" key="5">
    <source>
        <dbReference type="ARBA" id="ARBA00022989"/>
    </source>
</evidence>
<evidence type="ECO:0000259" key="12">
    <source>
        <dbReference type="Pfam" id="PF21088"/>
    </source>
</evidence>
<feature type="chain" id="PRO_5046467775" evidence="9">
    <location>
        <begin position="20"/>
        <end position="747"/>
    </location>
</feature>
<keyword evidence="6 8" id="KW-0472">Membrane</keyword>
<evidence type="ECO:0000256" key="8">
    <source>
        <dbReference type="SAM" id="Phobius"/>
    </source>
</evidence>
<dbReference type="SUPFAM" id="SSF82861">
    <property type="entry name" value="Mechanosensitive channel protein MscS (YggB), transmembrane region"/>
    <property type="match status" value="1"/>
</dbReference>
<dbReference type="Pfam" id="PF00924">
    <property type="entry name" value="MS_channel_2nd"/>
    <property type="match status" value="1"/>
</dbReference>
<feature type="transmembrane region" description="Helical" evidence="8">
    <location>
        <begin position="479"/>
        <end position="499"/>
    </location>
</feature>
<dbReference type="SUPFAM" id="SSF82689">
    <property type="entry name" value="Mechanosensitive channel protein MscS (YggB), C-terminal domain"/>
    <property type="match status" value="1"/>
</dbReference>
<dbReference type="InterPro" id="IPR049278">
    <property type="entry name" value="MS_channel_C"/>
</dbReference>
<evidence type="ECO:0000256" key="6">
    <source>
        <dbReference type="ARBA" id="ARBA00023136"/>
    </source>
</evidence>
<evidence type="ECO:0000256" key="3">
    <source>
        <dbReference type="ARBA" id="ARBA00022475"/>
    </source>
</evidence>
<dbReference type="InterPro" id="IPR049142">
    <property type="entry name" value="MS_channel_1st"/>
</dbReference>
<feature type="transmembrane region" description="Helical" evidence="8">
    <location>
        <begin position="266"/>
        <end position="284"/>
    </location>
</feature>
<dbReference type="InterPro" id="IPR006685">
    <property type="entry name" value="MscS_channel_2nd"/>
</dbReference>
<feature type="signal peptide" evidence="9">
    <location>
        <begin position="1"/>
        <end position="19"/>
    </location>
</feature>
<feature type="transmembrane region" description="Helical" evidence="8">
    <location>
        <begin position="505"/>
        <end position="522"/>
    </location>
</feature>
<evidence type="ECO:0000256" key="1">
    <source>
        <dbReference type="ARBA" id="ARBA00004651"/>
    </source>
</evidence>
<feature type="transmembrane region" description="Helical" evidence="8">
    <location>
        <begin position="154"/>
        <end position="174"/>
    </location>
</feature>
<feature type="domain" description="Moderate conductance mechanosensitive channel YbiO-like transmembrane helix 1" evidence="13">
    <location>
        <begin position="346"/>
        <end position="424"/>
    </location>
</feature>
<keyword evidence="15" id="KW-1185">Reference proteome</keyword>
<feature type="transmembrane region" description="Helical" evidence="8">
    <location>
        <begin position="116"/>
        <end position="134"/>
    </location>
</feature>
<feature type="domain" description="Mechanosensitive ion channel MscS" evidence="10">
    <location>
        <begin position="526"/>
        <end position="588"/>
    </location>
</feature>
<evidence type="ECO:0000259" key="11">
    <source>
        <dbReference type="Pfam" id="PF21082"/>
    </source>
</evidence>
<sequence length="747" mass="81450">MRLVVLFLLLVVAATPAISQTATSGQSGDVETFIRILENDEARRQLLEKLRAADEPSSATPEMTVVHGISAYARGAVEGGAELIDTAMRLGDQAVDVISGAGTIDFRRLWNSVRDVLLVVAVTFAAYFLLRLAFRRVQRVLAGAAERSSVVKRIGIVASLAGADAVTVLGAWAVGYLPALLVGLTGQTGNSRTLFLNAFLFIELAKVVARVLLAPRWPALRLGRIDDTTAAYWYFWVSRLVSVIGYTFLFVAPLLAANISSSTAEALRIFVLFCALAMAWVIILQNRDTVRARLVRYTEHGQAEPLVRVLSSVARFWHIVAIGYLSLIFVLWLANREAALPFVLLATVQSLVAVAVGIALTIAIVRLAAGGMRLPDDVKARLPLLEARLNAFVPNVLRVIRGIVMVTVVLAIAQIWRVADFIGWLSSEFGQRVVTSVLAAVFVLFVGALIHLAVQSWVEYRLNPSYGRIPSPRERTLLALFRNAFTIVLSVVIFLLVLAELGVNIGPLLAGAGIIGLAVGFGSQKLVQDVINGAFIQFENAMNEGDVVTVGGITGTVERLTIRSVSLRSIDGVYHLIPFSSVDSVSNFMRNFSYHLASIGVDYRENIGEVKQAMQEAFERLQQTELGENIIGELEMHGVTEFADSAIIVRARIKTVVGTQFALGRAYNELIKEVFDERGINIPFPHVTLHLPDSKQNAETKPTAAPTKRRKSEDAPETAVPKRRRRSKPPYDGPADGGNDTHDEMAV</sequence>
<feature type="domain" description="Mechanosensitive ion channel transmembrane helices 2/3" evidence="12">
    <location>
        <begin position="484"/>
        <end position="524"/>
    </location>
</feature>
<dbReference type="Gene3D" id="3.30.70.100">
    <property type="match status" value="1"/>
</dbReference>
<evidence type="ECO:0000313" key="15">
    <source>
        <dbReference type="Proteomes" id="UP001320831"/>
    </source>
</evidence>
<dbReference type="Pfam" id="PF21082">
    <property type="entry name" value="MS_channel_3rd"/>
    <property type="match status" value="1"/>
</dbReference>
<feature type="transmembrane region" description="Helical" evidence="8">
    <location>
        <begin position="436"/>
        <end position="458"/>
    </location>
</feature>
<dbReference type="InterPro" id="IPR023408">
    <property type="entry name" value="MscS_beta-dom_sf"/>
</dbReference>
<dbReference type="Proteomes" id="UP001320831">
    <property type="component" value="Unassembled WGS sequence"/>
</dbReference>
<reference evidence="14 15" key="1">
    <citation type="submission" date="2022-09" db="EMBL/GenBank/DDBJ databases">
        <title>Chelativorans salina sp. nov., a novel slightly halophilic bacterium isolated from a saline lake sediment enrichment.</title>
        <authorList>
            <person name="Gao L."/>
            <person name="Fang B.-Z."/>
            <person name="Li W.-J."/>
        </authorList>
    </citation>
    <scope>NUCLEOTIDE SEQUENCE [LARGE SCALE GENOMIC DNA]</scope>
    <source>
        <strain evidence="14 15">EGI FJ00035</strain>
    </source>
</reference>
<evidence type="ECO:0000259" key="13">
    <source>
        <dbReference type="Pfam" id="PF25392"/>
    </source>
</evidence>
<comment type="similarity">
    <text evidence="2">Belongs to the MscS (TC 1.A.23) family.</text>
</comment>
<organism evidence="14 15">
    <name type="scientific">Chelativorans salis</name>
    <dbReference type="NCBI Taxonomy" id="2978478"/>
    <lineage>
        <taxon>Bacteria</taxon>
        <taxon>Pseudomonadati</taxon>
        <taxon>Pseudomonadota</taxon>
        <taxon>Alphaproteobacteria</taxon>
        <taxon>Hyphomicrobiales</taxon>
        <taxon>Phyllobacteriaceae</taxon>
        <taxon>Chelativorans</taxon>
    </lineage>
</organism>
<comment type="subcellular location">
    <subcellularLocation>
        <location evidence="1">Cell membrane</location>
        <topology evidence="1">Multi-pass membrane protein</topology>
    </subcellularLocation>
</comment>